<dbReference type="InParanoid" id="A0A2H3D7C4"/>
<evidence type="ECO:0000313" key="1">
    <source>
        <dbReference type="EMBL" id="PBK86738.1"/>
    </source>
</evidence>
<dbReference type="AlphaFoldDB" id="A0A2H3D7C4"/>
<name>A0A2H3D7C4_ARMGA</name>
<proteinExistence type="predicted"/>
<sequence length="210" mass="24067">METNQICSQRKGQIQITAIWRMNLLGFNPVYHDSYKGHKEISSLCTWLLLTIKATGFSSEAFINMLGTSSIPSDIVEQLKDVNFFCALYRHKVSITCLGEQYSHTKDAVYSTFMHFIEGVKVWYIRHLSCCALSMLAPLIAHWSCSYWLQNRWMYMGCHHQNQLDAHAHANKQIIGSQVLQAAEVLEVYCVVLEAGWLELDYAVLINVQI</sequence>
<reference evidence="2" key="1">
    <citation type="journal article" date="2017" name="Nat. Ecol. Evol.">
        <title>Genome expansion and lineage-specific genetic innovations in the forest pathogenic fungi Armillaria.</title>
        <authorList>
            <person name="Sipos G."/>
            <person name="Prasanna A.N."/>
            <person name="Walter M.C."/>
            <person name="O'Connor E."/>
            <person name="Balint B."/>
            <person name="Krizsan K."/>
            <person name="Kiss B."/>
            <person name="Hess J."/>
            <person name="Varga T."/>
            <person name="Slot J."/>
            <person name="Riley R."/>
            <person name="Boka B."/>
            <person name="Rigling D."/>
            <person name="Barry K."/>
            <person name="Lee J."/>
            <person name="Mihaltcheva S."/>
            <person name="LaButti K."/>
            <person name="Lipzen A."/>
            <person name="Waldron R."/>
            <person name="Moloney N.M."/>
            <person name="Sperisen C."/>
            <person name="Kredics L."/>
            <person name="Vagvoelgyi C."/>
            <person name="Patrignani A."/>
            <person name="Fitzpatrick D."/>
            <person name="Nagy I."/>
            <person name="Doyle S."/>
            <person name="Anderson J.B."/>
            <person name="Grigoriev I.V."/>
            <person name="Gueldener U."/>
            <person name="Muensterkoetter M."/>
            <person name="Nagy L.G."/>
        </authorList>
    </citation>
    <scope>NUCLEOTIDE SEQUENCE [LARGE SCALE GENOMIC DNA]</scope>
    <source>
        <strain evidence="2">Ar21-2</strain>
    </source>
</reference>
<protein>
    <submittedName>
        <fullName evidence="1">Uncharacterized protein</fullName>
    </submittedName>
</protein>
<gene>
    <name evidence="1" type="ORF">ARMGADRAFT_1035303</name>
</gene>
<organism evidence="1 2">
    <name type="scientific">Armillaria gallica</name>
    <name type="common">Bulbous honey fungus</name>
    <name type="synonym">Armillaria bulbosa</name>
    <dbReference type="NCBI Taxonomy" id="47427"/>
    <lineage>
        <taxon>Eukaryota</taxon>
        <taxon>Fungi</taxon>
        <taxon>Dikarya</taxon>
        <taxon>Basidiomycota</taxon>
        <taxon>Agaricomycotina</taxon>
        <taxon>Agaricomycetes</taxon>
        <taxon>Agaricomycetidae</taxon>
        <taxon>Agaricales</taxon>
        <taxon>Marasmiineae</taxon>
        <taxon>Physalacriaceae</taxon>
        <taxon>Armillaria</taxon>
    </lineage>
</organism>
<dbReference type="Proteomes" id="UP000217790">
    <property type="component" value="Unassembled WGS sequence"/>
</dbReference>
<accession>A0A2H3D7C4</accession>
<dbReference type="EMBL" id="KZ293682">
    <property type="protein sequence ID" value="PBK86738.1"/>
    <property type="molecule type" value="Genomic_DNA"/>
</dbReference>
<keyword evidence="2" id="KW-1185">Reference proteome</keyword>
<evidence type="ECO:0000313" key="2">
    <source>
        <dbReference type="Proteomes" id="UP000217790"/>
    </source>
</evidence>